<keyword evidence="6" id="KW-1185">Reference proteome</keyword>
<organism evidence="5 6">
    <name type="scientific">Glomus cerebriforme</name>
    <dbReference type="NCBI Taxonomy" id="658196"/>
    <lineage>
        <taxon>Eukaryota</taxon>
        <taxon>Fungi</taxon>
        <taxon>Fungi incertae sedis</taxon>
        <taxon>Mucoromycota</taxon>
        <taxon>Glomeromycotina</taxon>
        <taxon>Glomeromycetes</taxon>
        <taxon>Glomerales</taxon>
        <taxon>Glomeraceae</taxon>
        <taxon>Glomus</taxon>
    </lineage>
</organism>
<evidence type="ECO:0000259" key="4">
    <source>
        <dbReference type="Pfam" id="PF20147"/>
    </source>
</evidence>
<accession>A0A397SER9</accession>
<proteinExistence type="predicted"/>
<keyword evidence="3" id="KW-0964">Secreted</keyword>
<dbReference type="OrthoDB" id="2360483at2759"/>
<dbReference type="Proteomes" id="UP000265703">
    <property type="component" value="Unassembled WGS sequence"/>
</dbReference>
<comment type="subcellular location">
    <subcellularLocation>
        <location evidence="1">Host cell</location>
    </subcellularLocation>
    <subcellularLocation>
        <location evidence="2">Secreted</location>
    </subcellularLocation>
</comment>
<dbReference type="EMBL" id="QKYT01000636">
    <property type="protein sequence ID" value="RIA82735.1"/>
    <property type="molecule type" value="Genomic_DNA"/>
</dbReference>
<protein>
    <recommendedName>
        <fullName evidence="4">Crinkler effector protein N-terminal domain-containing protein</fullName>
    </recommendedName>
</protein>
<dbReference type="InterPro" id="IPR045379">
    <property type="entry name" value="Crinkler_N"/>
</dbReference>
<evidence type="ECO:0000256" key="1">
    <source>
        <dbReference type="ARBA" id="ARBA00004340"/>
    </source>
</evidence>
<dbReference type="AlphaFoldDB" id="A0A397SER9"/>
<gene>
    <name evidence="5" type="ORF">C1645_834904</name>
</gene>
<evidence type="ECO:0000313" key="5">
    <source>
        <dbReference type="EMBL" id="RIA82735.1"/>
    </source>
</evidence>
<dbReference type="Pfam" id="PF20147">
    <property type="entry name" value="Crinkler"/>
    <property type="match status" value="1"/>
</dbReference>
<sequence>MSTSEYYLKYNALITYLKERNDVSYCGFLVKHRSVIVASTSSSDECNSFDITWSSHFLGNAKKLLDSNAFANLKKKTAGSEEGTGNMAVNTFPVDIGRDQLVGHLKKVIREEIDIPKNVKAKDLKLWKPGGSVVMYLYMKPK</sequence>
<comment type="caution">
    <text evidence="5">The sequence shown here is derived from an EMBL/GenBank/DDBJ whole genome shotgun (WGS) entry which is preliminary data.</text>
</comment>
<dbReference type="GO" id="GO:0005576">
    <property type="term" value="C:extracellular region"/>
    <property type="evidence" value="ECO:0007669"/>
    <property type="project" value="UniProtKB-SubCell"/>
</dbReference>
<evidence type="ECO:0000256" key="3">
    <source>
        <dbReference type="ARBA" id="ARBA00022525"/>
    </source>
</evidence>
<reference evidence="5 6" key="1">
    <citation type="submission" date="2018-06" db="EMBL/GenBank/DDBJ databases">
        <title>Comparative genomics reveals the genomic features of Rhizophagus irregularis, R. cerebriforme, R. diaphanum and Gigaspora rosea, and their symbiotic lifestyle signature.</title>
        <authorList>
            <person name="Morin E."/>
            <person name="San Clemente H."/>
            <person name="Chen E.C.H."/>
            <person name="De La Providencia I."/>
            <person name="Hainaut M."/>
            <person name="Kuo A."/>
            <person name="Kohler A."/>
            <person name="Murat C."/>
            <person name="Tang N."/>
            <person name="Roy S."/>
            <person name="Loubradou J."/>
            <person name="Henrissat B."/>
            <person name="Grigoriev I.V."/>
            <person name="Corradi N."/>
            <person name="Roux C."/>
            <person name="Martin F.M."/>
        </authorList>
    </citation>
    <scope>NUCLEOTIDE SEQUENCE [LARGE SCALE GENOMIC DNA]</scope>
    <source>
        <strain evidence="5 6">DAOM 227022</strain>
    </source>
</reference>
<evidence type="ECO:0000256" key="2">
    <source>
        <dbReference type="ARBA" id="ARBA00004613"/>
    </source>
</evidence>
<feature type="domain" description="Crinkler effector protein N-terminal" evidence="4">
    <location>
        <begin position="88"/>
        <end position="129"/>
    </location>
</feature>
<evidence type="ECO:0000313" key="6">
    <source>
        <dbReference type="Proteomes" id="UP000265703"/>
    </source>
</evidence>
<name>A0A397SER9_9GLOM</name>
<dbReference type="GO" id="GO:0043657">
    <property type="term" value="C:host cell"/>
    <property type="evidence" value="ECO:0007669"/>
    <property type="project" value="UniProtKB-SubCell"/>
</dbReference>